<comment type="caution">
    <text evidence="2">The sequence shown here is derived from an EMBL/GenBank/DDBJ whole genome shotgun (WGS) entry which is preliminary data.</text>
</comment>
<feature type="compositionally biased region" description="Basic and acidic residues" evidence="1">
    <location>
        <begin position="1"/>
        <end position="12"/>
    </location>
</feature>
<dbReference type="EMBL" id="BPVZ01000094">
    <property type="protein sequence ID" value="GKV32246.1"/>
    <property type="molecule type" value="Genomic_DNA"/>
</dbReference>
<proteinExistence type="predicted"/>
<gene>
    <name evidence="2" type="ORF">SLEP1_g40862</name>
</gene>
<dbReference type="AlphaFoldDB" id="A0AAV5L5M3"/>
<organism evidence="2 3">
    <name type="scientific">Rubroshorea leprosula</name>
    <dbReference type="NCBI Taxonomy" id="152421"/>
    <lineage>
        <taxon>Eukaryota</taxon>
        <taxon>Viridiplantae</taxon>
        <taxon>Streptophyta</taxon>
        <taxon>Embryophyta</taxon>
        <taxon>Tracheophyta</taxon>
        <taxon>Spermatophyta</taxon>
        <taxon>Magnoliopsida</taxon>
        <taxon>eudicotyledons</taxon>
        <taxon>Gunneridae</taxon>
        <taxon>Pentapetalae</taxon>
        <taxon>rosids</taxon>
        <taxon>malvids</taxon>
        <taxon>Malvales</taxon>
        <taxon>Dipterocarpaceae</taxon>
        <taxon>Rubroshorea</taxon>
    </lineage>
</organism>
<reference evidence="2 3" key="1">
    <citation type="journal article" date="2021" name="Commun. Biol.">
        <title>The genome of Shorea leprosula (Dipterocarpaceae) highlights the ecological relevance of drought in aseasonal tropical rainforests.</title>
        <authorList>
            <person name="Ng K.K.S."/>
            <person name="Kobayashi M.J."/>
            <person name="Fawcett J.A."/>
            <person name="Hatakeyama M."/>
            <person name="Paape T."/>
            <person name="Ng C.H."/>
            <person name="Ang C.C."/>
            <person name="Tnah L.H."/>
            <person name="Lee C.T."/>
            <person name="Nishiyama T."/>
            <person name="Sese J."/>
            <person name="O'Brien M.J."/>
            <person name="Copetti D."/>
            <person name="Mohd Noor M.I."/>
            <person name="Ong R.C."/>
            <person name="Putra M."/>
            <person name="Sireger I.Z."/>
            <person name="Indrioko S."/>
            <person name="Kosugi Y."/>
            <person name="Izuno A."/>
            <person name="Isagi Y."/>
            <person name="Lee S.L."/>
            <person name="Shimizu K.K."/>
        </authorList>
    </citation>
    <scope>NUCLEOTIDE SEQUENCE [LARGE SCALE GENOMIC DNA]</scope>
    <source>
        <strain evidence="2">214</strain>
    </source>
</reference>
<accession>A0AAV5L5M3</accession>
<evidence type="ECO:0000313" key="2">
    <source>
        <dbReference type="EMBL" id="GKV32246.1"/>
    </source>
</evidence>
<protein>
    <submittedName>
        <fullName evidence="2">Uncharacterized protein</fullName>
    </submittedName>
</protein>
<feature type="region of interest" description="Disordered" evidence="1">
    <location>
        <begin position="1"/>
        <end position="30"/>
    </location>
</feature>
<evidence type="ECO:0000256" key="1">
    <source>
        <dbReference type="SAM" id="MobiDB-lite"/>
    </source>
</evidence>
<evidence type="ECO:0000313" key="3">
    <source>
        <dbReference type="Proteomes" id="UP001054252"/>
    </source>
</evidence>
<dbReference type="Proteomes" id="UP001054252">
    <property type="component" value="Unassembled WGS sequence"/>
</dbReference>
<keyword evidence="3" id="KW-1185">Reference proteome</keyword>
<sequence>MCLIIERDERARPTQRSGGESKETQGLSGGRLGYGCRWRREIGREVGVSGGRPVCEEEFE</sequence>
<name>A0AAV5L5M3_9ROSI</name>